<protein>
    <submittedName>
        <fullName evidence="1">Uncharacterized protein</fullName>
    </submittedName>
</protein>
<name>A0A149RTY1_9PROT</name>
<dbReference type="EMBL" id="LHZF01000143">
    <property type="protein sequence ID" value="KXV17895.1"/>
    <property type="molecule type" value="Genomic_DNA"/>
</dbReference>
<dbReference type="InterPro" id="IPR012332">
    <property type="entry name" value="Autotransporter_pectin_lyase_C"/>
</dbReference>
<evidence type="ECO:0000313" key="1">
    <source>
        <dbReference type="EMBL" id="KXV17895.1"/>
    </source>
</evidence>
<gene>
    <name evidence="1" type="ORF">AD933_03785</name>
</gene>
<evidence type="ECO:0000313" key="2">
    <source>
        <dbReference type="Proteomes" id="UP000075526"/>
    </source>
</evidence>
<dbReference type="AlphaFoldDB" id="A0A149RTY1"/>
<reference evidence="1 2" key="1">
    <citation type="submission" date="2015-06" db="EMBL/GenBank/DDBJ databases">
        <title>Improved classification and identification of acetic acid bacteria using matrix-assisted laser desorption/ionization time-of-flight mass spectrometry; Gluconobacter nephelii and Gluconobacter uchimurae are later heterotypic synonyms of Gluconobacter japonicus and Gluconobacter oxydans, respectively.</title>
        <authorList>
            <person name="Li L."/>
            <person name="Cleenwerck I."/>
            <person name="De Vuyst L."/>
            <person name="Vandamme P."/>
        </authorList>
    </citation>
    <scope>NUCLEOTIDE SEQUENCE [LARGE SCALE GENOMIC DNA]</scope>
    <source>
        <strain evidence="1 2">LMG 1552</strain>
    </source>
</reference>
<dbReference type="Proteomes" id="UP000075526">
    <property type="component" value="Unassembled WGS sequence"/>
</dbReference>
<dbReference type="PATRIC" id="fig|178901.13.peg.2636"/>
<dbReference type="RefSeq" id="WP_061507667.1">
    <property type="nucleotide sequence ID" value="NZ_LHZF01000143.1"/>
</dbReference>
<accession>A0A149RTY1</accession>
<sequence length="103" mass="10670">MSGTQIYSNENNVTVTSGNTLQILAGTVSGLTVNNGGKVYNYSTVNNAVLQSGANFENDYKTTSGLTAQSGSELTFLGGGMATTLPCRMGHMALRSIKQSLAA</sequence>
<dbReference type="Gene3D" id="2.160.20.20">
    <property type="match status" value="1"/>
</dbReference>
<organism evidence="1 2">
    <name type="scientific">Acetobacter malorum</name>
    <dbReference type="NCBI Taxonomy" id="178901"/>
    <lineage>
        <taxon>Bacteria</taxon>
        <taxon>Pseudomonadati</taxon>
        <taxon>Pseudomonadota</taxon>
        <taxon>Alphaproteobacteria</taxon>
        <taxon>Acetobacterales</taxon>
        <taxon>Acetobacteraceae</taxon>
        <taxon>Acetobacter</taxon>
    </lineage>
</organism>
<proteinExistence type="predicted"/>
<comment type="caution">
    <text evidence="1">The sequence shown here is derived from an EMBL/GenBank/DDBJ whole genome shotgun (WGS) entry which is preliminary data.</text>
</comment>